<dbReference type="NCBIfam" id="TIGR01297">
    <property type="entry name" value="CDF"/>
    <property type="match status" value="1"/>
</dbReference>
<feature type="transmembrane region" description="Helical" evidence="8">
    <location>
        <begin position="93"/>
        <end position="114"/>
    </location>
</feature>
<dbReference type="InterPro" id="IPR027469">
    <property type="entry name" value="Cation_efflux_TMD_sf"/>
</dbReference>
<dbReference type="Proteomes" id="UP001597337">
    <property type="component" value="Unassembled WGS sequence"/>
</dbReference>
<feature type="domain" description="Cation efflux protein transmembrane" evidence="9">
    <location>
        <begin position="28"/>
        <end position="234"/>
    </location>
</feature>
<keyword evidence="4" id="KW-0864">Zinc transport</keyword>
<dbReference type="SUPFAM" id="SSF161111">
    <property type="entry name" value="Cation efflux protein transmembrane domain-like"/>
    <property type="match status" value="1"/>
</dbReference>
<evidence type="ECO:0000256" key="3">
    <source>
        <dbReference type="ARBA" id="ARBA00022692"/>
    </source>
</evidence>
<dbReference type="EMBL" id="JBHUHX010000010">
    <property type="protein sequence ID" value="MFD2111234.1"/>
    <property type="molecule type" value="Genomic_DNA"/>
</dbReference>
<reference evidence="11" key="1">
    <citation type="journal article" date="2019" name="Int. J. Syst. Evol. Microbiol.">
        <title>The Global Catalogue of Microorganisms (GCM) 10K type strain sequencing project: providing services to taxonomists for standard genome sequencing and annotation.</title>
        <authorList>
            <consortium name="The Broad Institute Genomics Platform"/>
            <consortium name="The Broad Institute Genome Sequencing Center for Infectious Disease"/>
            <person name="Wu L."/>
            <person name="Ma J."/>
        </authorList>
    </citation>
    <scope>NUCLEOTIDE SEQUENCE [LARGE SCALE GENOMIC DNA]</scope>
    <source>
        <strain evidence="11">KACC 12597</strain>
    </source>
</reference>
<evidence type="ECO:0000313" key="11">
    <source>
        <dbReference type="Proteomes" id="UP001597337"/>
    </source>
</evidence>
<dbReference type="PANTHER" id="PTHR45755">
    <property type="match status" value="1"/>
</dbReference>
<dbReference type="RefSeq" id="WP_386024195.1">
    <property type="nucleotide sequence ID" value="NZ_JBHUHX010000010.1"/>
</dbReference>
<keyword evidence="7 8" id="KW-0472">Membrane</keyword>
<keyword evidence="6" id="KW-0406">Ion transport</keyword>
<feature type="transmembrane region" description="Helical" evidence="8">
    <location>
        <begin position="201"/>
        <end position="220"/>
    </location>
</feature>
<dbReference type="PANTHER" id="PTHR45755:SF4">
    <property type="entry name" value="ZINC TRANSPORTER 7"/>
    <property type="match status" value="1"/>
</dbReference>
<proteinExistence type="predicted"/>
<feature type="transmembrane region" description="Helical" evidence="8">
    <location>
        <begin position="28"/>
        <end position="54"/>
    </location>
</feature>
<keyword evidence="2" id="KW-0813">Transport</keyword>
<evidence type="ECO:0000256" key="8">
    <source>
        <dbReference type="SAM" id="Phobius"/>
    </source>
</evidence>
<feature type="transmembrane region" description="Helical" evidence="8">
    <location>
        <begin position="126"/>
        <end position="149"/>
    </location>
</feature>
<evidence type="ECO:0000256" key="7">
    <source>
        <dbReference type="ARBA" id="ARBA00023136"/>
    </source>
</evidence>
<accession>A0ABW4Y5H6</accession>
<comment type="caution">
    <text evidence="10">The sequence shown here is derived from an EMBL/GenBank/DDBJ whole genome shotgun (WGS) entry which is preliminary data.</text>
</comment>
<evidence type="ECO:0000256" key="4">
    <source>
        <dbReference type="ARBA" id="ARBA00022906"/>
    </source>
</evidence>
<evidence type="ECO:0000256" key="5">
    <source>
        <dbReference type="ARBA" id="ARBA00022989"/>
    </source>
</evidence>
<comment type="subcellular location">
    <subcellularLocation>
        <location evidence="1">Membrane</location>
        <topology evidence="1">Multi-pass membrane protein</topology>
    </subcellularLocation>
</comment>
<evidence type="ECO:0000256" key="6">
    <source>
        <dbReference type="ARBA" id="ARBA00023065"/>
    </source>
</evidence>
<dbReference type="InterPro" id="IPR045316">
    <property type="entry name" value="Msc2-like"/>
</dbReference>
<evidence type="ECO:0000313" key="10">
    <source>
        <dbReference type="EMBL" id="MFD2111234.1"/>
    </source>
</evidence>
<keyword evidence="4" id="KW-0862">Zinc</keyword>
<name>A0ABW4Y5H6_9GAMM</name>
<dbReference type="NCBIfam" id="NF033827">
    <property type="entry name" value="CDF_efflux_DmeF"/>
    <property type="match status" value="1"/>
</dbReference>
<keyword evidence="5 8" id="KW-1133">Transmembrane helix</keyword>
<sequence>MHAEHLHLWQHNHVFGQEQRRPGEQRTLIVIAITAAMMVIEIGTGLLFGSMALLADGLHMASHAAALGIAAFAYIYARKHAKNTDFSFGTGKVNALAGFSGAILLVIFALIMAWESLARMLDPVSIAFDQAIAVAVIGLIVNGASVLILGAEHGHEHGHEHHGEHGHAHHQDHNLHSAYLHVLADALTSLLAIFALLTGKYFGWVLMDPLMGIVGAVLVARWSWRLLETTSAVLVDRQGPETIRSKIRTAIEQDSQDRVSDLHLWSIGPDMYAAAISVVSHDPKSPLEIKKLLPSHCGLAHVTVEINPCCTQGAHT</sequence>
<gene>
    <name evidence="10" type="primary">dmeF</name>
    <name evidence="10" type="ORF">ACFSJC_05185</name>
</gene>
<dbReference type="Gene3D" id="1.20.1510.10">
    <property type="entry name" value="Cation efflux protein transmembrane domain"/>
    <property type="match status" value="1"/>
</dbReference>
<protein>
    <submittedName>
        <fullName evidence="10">CDF family Co(II)/Ni(II) efflux transporter DmeF</fullName>
    </submittedName>
</protein>
<feature type="transmembrane region" description="Helical" evidence="8">
    <location>
        <begin position="60"/>
        <end position="77"/>
    </location>
</feature>
<organism evidence="10 11">
    <name type="scientific">Thiorhodococcus fuscus</name>
    <dbReference type="NCBI Taxonomy" id="527200"/>
    <lineage>
        <taxon>Bacteria</taxon>
        <taxon>Pseudomonadati</taxon>
        <taxon>Pseudomonadota</taxon>
        <taxon>Gammaproteobacteria</taxon>
        <taxon>Chromatiales</taxon>
        <taxon>Chromatiaceae</taxon>
        <taxon>Thiorhodococcus</taxon>
    </lineage>
</organism>
<dbReference type="InterPro" id="IPR058533">
    <property type="entry name" value="Cation_efflux_TM"/>
</dbReference>
<evidence type="ECO:0000256" key="2">
    <source>
        <dbReference type="ARBA" id="ARBA00022448"/>
    </source>
</evidence>
<dbReference type="InterPro" id="IPR002524">
    <property type="entry name" value="Cation_efflux"/>
</dbReference>
<evidence type="ECO:0000259" key="9">
    <source>
        <dbReference type="Pfam" id="PF01545"/>
    </source>
</evidence>
<dbReference type="Pfam" id="PF01545">
    <property type="entry name" value="Cation_efflux"/>
    <property type="match status" value="1"/>
</dbReference>
<keyword evidence="11" id="KW-1185">Reference proteome</keyword>
<keyword evidence="3 8" id="KW-0812">Transmembrane</keyword>
<evidence type="ECO:0000256" key="1">
    <source>
        <dbReference type="ARBA" id="ARBA00004141"/>
    </source>
</evidence>
<feature type="transmembrane region" description="Helical" evidence="8">
    <location>
        <begin position="178"/>
        <end position="195"/>
    </location>
</feature>